<dbReference type="PANTHER" id="PTHR21139:SF42">
    <property type="entry name" value="TRIOSEPHOSPHATE ISOMERASE"/>
    <property type="match status" value="1"/>
</dbReference>
<feature type="active site" description="Proton acceptor" evidence="7">
    <location>
        <position position="173"/>
    </location>
</feature>
<dbReference type="UniPathway" id="UPA00109">
    <property type="reaction ID" value="UER00189"/>
</dbReference>
<dbReference type="PANTHER" id="PTHR21139">
    <property type="entry name" value="TRIOSEPHOSPHATE ISOMERASE"/>
    <property type="match status" value="1"/>
</dbReference>
<dbReference type="InterPro" id="IPR022896">
    <property type="entry name" value="TrioseP_Isoase_bac/euk"/>
</dbReference>
<evidence type="ECO:0000256" key="8">
    <source>
        <dbReference type="RuleBase" id="RU363013"/>
    </source>
</evidence>
<comment type="similarity">
    <text evidence="2 7 8">Belongs to the triosephosphate isomerase family.</text>
</comment>
<feature type="binding site" evidence="7">
    <location>
        <begin position="242"/>
        <end position="243"/>
    </location>
    <ligand>
        <name>substrate</name>
    </ligand>
</feature>
<name>A0A1G2FG13_9BACT</name>
<feature type="binding site" evidence="7">
    <location>
        <begin position="10"/>
        <end position="12"/>
    </location>
    <ligand>
        <name>substrate</name>
    </ligand>
</feature>
<comment type="subcellular location">
    <subcellularLocation>
        <location evidence="7 8">Cytoplasm</location>
    </subcellularLocation>
</comment>
<gene>
    <name evidence="7" type="primary">tpiA</name>
    <name evidence="9" type="ORF">A3J64_03465</name>
</gene>
<comment type="caution">
    <text evidence="7">Lacks conserved residue(s) required for the propagation of feature annotation.</text>
</comment>
<reference evidence="9 10" key="1">
    <citation type="journal article" date="2016" name="Nat. Commun.">
        <title>Thousands of microbial genomes shed light on interconnected biogeochemical processes in an aquifer system.</title>
        <authorList>
            <person name="Anantharaman K."/>
            <person name="Brown C.T."/>
            <person name="Hug L.A."/>
            <person name="Sharon I."/>
            <person name="Castelle C.J."/>
            <person name="Probst A.J."/>
            <person name="Thomas B.C."/>
            <person name="Singh A."/>
            <person name="Wilkins M.J."/>
            <person name="Karaoz U."/>
            <person name="Brodie E.L."/>
            <person name="Williams K.H."/>
            <person name="Hubbard S.S."/>
            <person name="Banfield J.F."/>
        </authorList>
    </citation>
    <scope>NUCLEOTIDE SEQUENCE [LARGE SCALE GENOMIC DNA]</scope>
</reference>
<dbReference type="GO" id="GO:0019563">
    <property type="term" value="P:glycerol catabolic process"/>
    <property type="evidence" value="ECO:0007669"/>
    <property type="project" value="TreeGrafter"/>
</dbReference>
<dbReference type="GO" id="GO:0004807">
    <property type="term" value="F:triose-phosphate isomerase activity"/>
    <property type="evidence" value="ECO:0007669"/>
    <property type="project" value="UniProtKB-UniRule"/>
</dbReference>
<feature type="active site" description="Electrophile" evidence="7">
    <location>
        <position position="95"/>
    </location>
</feature>
<evidence type="ECO:0000256" key="3">
    <source>
        <dbReference type="ARBA" id="ARBA00022432"/>
    </source>
</evidence>
<keyword evidence="4 7" id="KW-0963">Cytoplasm</keyword>
<evidence type="ECO:0000256" key="2">
    <source>
        <dbReference type="ARBA" id="ARBA00007422"/>
    </source>
</evidence>
<dbReference type="InterPro" id="IPR013785">
    <property type="entry name" value="Aldolase_TIM"/>
</dbReference>
<evidence type="ECO:0000313" key="10">
    <source>
        <dbReference type="Proteomes" id="UP000177061"/>
    </source>
</evidence>
<organism evidence="9 10">
    <name type="scientific">Candidatus Portnoybacteria bacterium RIFCSPHIGHO2_12_FULL_38_9</name>
    <dbReference type="NCBI Taxonomy" id="1801997"/>
    <lineage>
        <taxon>Bacteria</taxon>
        <taxon>Candidatus Portnoyibacteriota</taxon>
    </lineage>
</organism>
<dbReference type="FunFam" id="3.20.20.70:FF:000016">
    <property type="entry name" value="Triosephosphate isomerase"/>
    <property type="match status" value="1"/>
</dbReference>
<dbReference type="Pfam" id="PF00121">
    <property type="entry name" value="TIM"/>
    <property type="match status" value="1"/>
</dbReference>
<dbReference type="GO" id="GO:0046166">
    <property type="term" value="P:glyceraldehyde-3-phosphate biosynthetic process"/>
    <property type="evidence" value="ECO:0007669"/>
    <property type="project" value="TreeGrafter"/>
</dbReference>
<dbReference type="GO" id="GO:0005829">
    <property type="term" value="C:cytosol"/>
    <property type="evidence" value="ECO:0007669"/>
    <property type="project" value="TreeGrafter"/>
</dbReference>
<dbReference type="SUPFAM" id="SSF51351">
    <property type="entry name" value="Triosephosphate isomerase (TIM)"/>
    <property type="match status" value="1"/>
</dbReference>
<evidence type="ECO:0000256" key="6">
    <source>
        <dbReference type="ARBA" id="ARBA00023235"/>
    </source>
</evidence>
<dbReference type="EC" id="5.3.1.1" evidence="7 8"/>
<dbReference type="Gene3D" id="3.20.20.70">
    <property type="entry name" value="Aldolase class I"/>
    <property type="match status" value="1"/>
</dbReference>
<comment type="subunit">
    <text evidence="7 8">Homodimer.</text>
</comment>
<dbReference type="HAMAP" id="MF_00147_B">
    <property type="entry name" value="TIM_B"/>
    <property type="match status" value="1"/>
</dbReference>
<dbReference type="NCBIfam" id="TIGR00419">
    <property type="entry name" value="tim"/>
    <property type="match status" value="1"/>
</dbReference>
<dbReference type="CDD" id="cd00311">
    <property type="entry name" value="TIM"/>
    <property type="match status" value="1"/>
</dbReference>
<evidence type="ECO:0000256" key="4">
    <source>
        <dbReference type="ARBA" id="ARBA00022490"/>
    </source>
</evidence>
<evidence type="ECO:0000256" key="5">
    <source>
        <dbReference type="ARBA" id="ARBA00023152"/>
    </source>
</evidence>
<comment type="catalytic activity">
    <reaction evidence="7 8">
        <text>D-glyceraldehyde 3-phosphate = dihydroxyacetone phosphate</text>
        <dbReference type="Rhea" id="RHEA:18585"/>
        <dbReference type="ChEBI" id="CHEBI:57642"/>
        <dbReference type="ChEBI" id="CHEBI:59776"/>
        <dbReference type="EC" id="5.3.1.1"/>
    </reaction>
</comment>
<dbReference type="STRING" id="1801997.A3J64_03465"/>
<dbReference type="GO" id="GO:0006094">
    <property type="term" value="P:gluconeogenesis"/>
    <property type="evidence" value="ECO:0007669"/>
    <property type="project" value="UniProtKB-UniRule"/>
</dbReference>
<dbReference type="InterPro" id="IPR035990">
    <property type="entry name" value="TIM_sf"/>
</dbReference>
<dbReference type="UniPathway" id="UPA00138"/>
<keyword evidence="5 7" id="KW-0324">Glycolysis</keyword>
<keyword evidence="3 7" id="KW-0312">Gluconeogenesis</keyword>
<comment type="pathway">
    <text evidence="7 8">Carbohydrate biosynthesis; gluconeogenesis.</text>
</comment>
<comment type="caution">
    <text evidence="9">The sequence shown here is derived from an EMBL/GenBank/DDBJ whole genome shotgun (WGS) entry which is preliminary data.</text>
</comment>
<dbReference type="GO" id="GO:0006096">
    <property type="term" value="P:glycolytic process"/>
    <property type="evidence" value="ECO:0007669"/>
    <property type="project" value="UniProtKB-UniRule"/>
</dbReference>
<comment type="function">
    <text evidence="7">Involved in the gluconeogenesis. Catalyzes stereospecifically the conversion of dihydroxyacetone phosphate (DHAP) to D-glyceraldehyde-3-phosphate (G3P).</text>
</comment>
<evidence type="ECO:0000256" key="7">
    <source>
        <dbReference type="HAMAP-Rule" id="MF_00147"/>
    </source>
</evidence>
<protein>
    <recommendedName>
        <fullName evidence="7 8">Triosephosphate isomerase</fullName>
        <shortName evidence="7">TIM</shortName>
        <shortName evidence="7">TPI</shortName>
        <ecNumber evidence="7 8">5.3.1.1</ecNumber>
    </recommendedName>
    <alternativeName>
        <fullName evidence="7">Triose-phosphate isomerase</fullName>
    </alternativeName>
</protein>
<comment type="pathway">
    <text evidence="1 7 8">Carbohydrate degradation; glycolysis; D-glyceraldehyde 3-phosphate from glycerone phosphate: step 1/1.</text>
</comment>
<dbReference type="AlphaFoldDB" id="A0A1G2FG13"/>
<evidence type="ECO:0000313" key="9">
    <source>
        <dbReference type="EMBL" id="OGZ36757.1"/>
    </source>
</evidence>
<accession>A0A1G2FG13</accession>
<dbReference type="Proteomes" id="UP000177061">
    <property type="component" value="Unassembled WGS sequence"/>
</dbReference>
<evidence type="ECO:0000256" key="1">
    <source>
        <dbReference type="ARBA" id="ARBA00004680"/>
    </source>
</evidence>
<proteinExistence type="inferred from homology"/>
<keyword evidence="6 7" id="KW-0413">Isomerase</keyword>
<dbReference type="EMBL" id="MHNB01000022">
    <property type="protein sequence ID" value="OGZ36757.1"/>
    <property type="molecule type" value="Genomic_DNA"/>
</dbReference>
<dbReference type="PROSITE" id="PS51440">
    <property type="entry name" value="TIM_2"/>
    <property type="match status" value="1"/>
</dbReference>
<dbReference type="InterPro" id="IPR000652">
    <property type="entry name" value="Triosephosphate_isomerase"/>
</dbReference>
<feature type="binding site" evidence="7">
    <location>
        <position position="221"/>
    </location>
    <ligand>
        <name>substrate</name>
    </ligand>
</feature>
<sequence length="265" mass="29228">MNQRPLIIANWKMNPTTLKEAEHLFEVVNKGVKPIKNVEVVICPPFVFLSVFSLRSSVLKLGGQNCYWEQKGAYTGEVSPLMLKDLGCEYALVGHSERRQYFGETDEIVNKKIKSALKSRLKPILCIGEEIRDTFDSEGRPLNEMSFIVQTQLEKALNGVSAAKIRDVVIAYEPIWAISANDGLFCPPDEALKAKLFIKKILSKLYNRQTAEGVRILYGGSVNFKNAADYIKKAGMNGLLIGGASLNGSEFVKIAEKVANAGGSP</sequence>